<dbReference type="PROSITE" id="PS50894">
    <property type="entry name" value="HPT"/>
    <property type="match status" value="1"/>
</dbReference>
<keyword evidence="11" id="KW-0067">ATP-binding</keyword>
<evidence type="ECO:0000259" key="19">
    <source>
        <dbReference type="PROSITE" id="PS50894"/>
    </source>
</evidence>
<dbReference type="PANTHER" id="PTHR43395:SF10">
    <property type="entry name" value="CHEMOTAXIS PROTEIN CHEA"/>
    <property type="match status" value="1"/>
</dbReference>
<keyword evidence="10 20" id="KW-0418">Kinase</keyword>
<evidence type="ECO:0000313" key="22">
    <source>
        <dbReference type="Proteomes" id="UP000013966"/>
    </source>
</evidence>
<feature type="compositionally biased region" description="Basic and acidic residues" evidence="16">
    <location>
        <begin position="356"/>
        <end position="368"/>
    </location>
</feature>
<evidence type="ECO:0000256" key="1">
    <source>
        <dbReference type="ARBA" id="ARBA00000085"/>
    </source>
</evidence>
<dbReference type="Pfam" id="PF01584">
    <property type="entry name" value="CheW"/>
    <property type="match status" value="1"/>
</dbReference>
<keyword evidence="5" id="KW-0963">Cytoplasm</keyword>
<dbReference type="RefSeq" id="WP_016344049.1">
    <property type="nucleotide sequence ID" value="NC_021287.1"/>
</dbReference>
<dbReference type="Pfam" id="PF09078">
    <property type="entry name" value="CheY-binding"/>
    <property type="match status" value="1"/>
</dbReference>
<dbReference type="InterPro" id="IPR035891">
    <property type="entry name" value="CheY-binding_CheA"/>
</dbReference>
<feature type="coiled-coil region" evidence="15">
    <location>
        <begin position="417"/>
        <end position="444"/>
    </location>
</feature>
<evidence type="ECO:0000313" key="21">
    <source>
        <dbReference type="EMBL" id="BAN85712.1"/>
    </source>
</evidence>
<dbReference type="PRINTS" id="PR00344">
    <property type="entry name" value="BCTRLSENSOR"/>
</dbReference>
<dbReference type="Pfam" id="PF02518">
    <property type="entry name" value="HATPase_c"/>
    <property type="match status" value="1"/>
</dbReference>
<dbReference type="PATRIC" id="fig|758793.3.peg.128"/>
<feature type="region of interest" description="Disordered" evidence="16">
    <location>
        <begin position="294"/>
        <end position="380"/>
    </location>
</feature>
<dbReference type="InterPro" id="IPR036890">
    <property type="entry name" value="HATPase_C_sf"/>
</dbReference>
<dbReference type="InterPro" id="IPR015162">
    <property type="entry name" value="CheY-binding"/>
</dbReference>
<dbReference type="Gene3D" id="1.20.120.160">
    <property type="entry name" value="HPT domain"/>
    <property type="match status" value="1"/>
</dbReference>
<gene>
    <name evidence="21" type="primary">cheA</name>
    <name evidence="20" type="ORF">BRPE64_ACDS01270</name>
</gene>
<dbReference type="OrthoDB" id="9803176at2"/>
<dbReference type="Gene3D" id="1.10.287.560">
    <property type="entry name" value="Histidine kinase CheA-like, homodimeric domain"/>
    <property type="match status" value="1"/>
</dbReference>
<dbReference type="SUPFAM" id="SSF47384">
    <property type="entry name" value="Homodimeric domain of signal transducing histidine kinase"/>
    <property type="match status" value="1"/>
</dbReference>
<dbReference type="InterPro" id="IPR004105">
    <property type="entry name" value="CheA-like_dim"/>
</dbReference>
<dbReference type="GO" id="GO:0005737">
    <property type="term" value="C:cytoplasm"/>
    <property type="evidence" value="ECO:0007669"/>
    <property type="project" value="UniProtKB-SubCell"/>
</dbReference>
<dbReference type="PROSITE" id="PS50851">
    <property type="entry name" value="CHEW"/>
    <property type="match status" value="1"/>
</dbReference>
<dbReference type="EMBL" id="AP013058">
    <property type="protein sequence ID" value="BAN21881.1"/>
    <property type="molecule type" value="Genomic_DNA"/>
</dbReference>
<dbReference type="Gene3D" id="3.30.565.10">
    <property type="entry name" value="Histidine kinase-like ATPase, C-terminal domain"/>
    <property type="match status" value="1"/>
</dbReference>
<dbReference type="SUPFAM" id="SSF50341">
    <property type="entry name" value="CheW-like"/>
    <property type="match status" value="1"/>
</dbReference>
<dbReference type="PANTHER" id="PTHR43395">
    <property type="entry name" value="SENSOR HISTIDINE KINASE CHEA"/>
    <property type="match status" value="1"/>
</dbReference>
<evidence type="ECO:0000256" key="12">
    <source>
        <dbReference type="ARBA" id="ARBA00023012"/>
    </source>
</evidence>
<reference evidence="20" key="3">
    <citation type="submission" date="2013-05" db="EMBL/GenBank/DDBJ databases">
        <authorList>
            <person name="Shibata F.T."/>
            <person name="Maeda T."/>
            <person name="Kikuchi Y."/>
            <person name="Nikoh N."/>
            <person name="Yamaguchi K."/>
            <person name="Oshima K."/>
            <person name="Hattori M."/>
            <person name="Nishiyama T."/>
            <person name="Hasebe M."/>
            <person name="Fukatsu T."/>
            <person name="Shigenobu S."/>
        </authorList>
    </citation>
    <scope>NUCLEOTIDE SEQUENCE</scope>
    <source>
        <strain evidence="20">RPE64</strain>
    </source>
</reference>
<dbReference type="GO" id="GO:0006935">
    <property type="term" value="P:chemotaxis"/>
    <property type="evidence" value="ECO:0007669"/>
    <property type="project" value="UniProtKB-KW"/>
</dbReference>
<dbReference type="GO" id="GO:0005524">
    <property type="term" value="F:ATP binding"/>
    <property type="evidence" value="ECO:0007669"/>
    <property type="project" value="UniProtKB-KW"/>
</dbReference>
<feature type="modified residue" description="Phosphohistidine" evidence="14">
    <location>
        <position position="48"/>
    </location>
</feature>
<dbReference type="STRING" id="758793.BRPE64_ACDS01270"/>
<dbReference type="SUPFAM" id="SSF55874">
    <property type="entry name" value="ATPase domain of HSP90 chaperone/DNA topoisomerase II/histidine kinase"/>
    <property type="match status" value="1"/>
</dbReference>
<proteinExistence type="predicted"/>
<dbReference type="FunFam" id="3.30.565.10:FF:000016">
    <property type="entry name" value="Chemotaxis protein CheA, putative"/>
    <property type="match status" value="1"/>
</dbReference>
<comment type="subcellular location">
    <subcellularLocation>
        <location evidence="2">Cytoplasm</location>
    </subcellularLocation>
</comment>
<evidence type="ECO:0000259" key="18">
    <source>
        <dbReference type="PROSITE" id="PS50851"/>
    </source>
</evidence>
<evidence type="ECO:0000256" key="7">
    <source>
        <dbReference type="ARBA" id="ARBA00022553"/>
    </source>
</evidence>
<reference evidence="21" key="2">
    <citation type="submission" date="2013-03" db="EMBL/GenBank/DDBJ databases">
        <title>The Strait Gate in an Insect Gut: Symbiotic Bacteria Specifically Pass through a Narrow Duct of the Midgut by Flagellar Motility.</title>
        <authorList>
            <person name="Ohbayashi T."/>
            <person name="Kitagawa W."/>
            <person name="Meng X.Y."/>
            <person name="Nikoh N."/>
            <person name="Asano K."/>
            <person name="Tanaka M."/>
            <person name="Kamagata Y."/>
            <person name="Lee B.L."/>
            <person name="Fukatsu T."/>
            <person name="Kikuchi Y."/>
        </authorList>
    </citation>
    <scope>NUCLEOTIDE SEQUENCE</scope>
    <source>
        <strain evidence="21">RPE64</strain>
    </source>
</reference>
<dbReference type="NCBIfam" id="NF007835">
    <property type="entry name" value="PRK10547.1"/>
    <property type="match status" value="1"/>
</dbReference>
<dbReference type="Gene3D" id="2.30.30.40">
    <property type="entry name" value="SH3 Domains"/>
    <property type="match status" value="1"/>
</dbReference>
<evidence type="ECO:0000256" key="11">
    <source>
        <dbReference type="ARBA" id="ARBA00022840"/>
    </source>
</evidence>
<dbReference type="SMART" id="SM01231">
    <property type="entry name" value="H-kinase_dim"/>
    <property type="match status" value="1"/>
</dbReference>
<evidence type="ECO:0000256" key="8">
    <source>
        <dbReference type="ARBA" id="ARBA00022679"/>
    </source>
</evidence>
<dbReference type="EC" id="2.7.13.3" evidence="3"/>
<dbReference type="PROSITE" id="PS50109">
    <property type="entry name" value="HIS_KIN"/>
    <property type="match status" value="1"/>
</dbReference>
<dbReference type="GO" id="GO:0000155">
    <property type="term" value="F:phosphorelay sensor kinase activity"/>
    <property type="evidence" value="ECO:0007669"/>
    <property type="project" value="InterPro"/>
</dbReference>
<keyword evidence="22" id="KW-1185">Reference proteome</keyword>
<dbReference type="EMBL" id="AB810219">
    <property type="protein sequence ID" value="BAN85712.1"/>
    <property type="molecule type" value="Genomic_DNA"/>
</dbReference>
<evidence type="ECO:0000256" key="2">
    <source>
        <dbReference type="ARBA" id="ARBA00004496"/>
    </source>
</evidence>
<evidence type="ECO:0000256" key="6">
    <source>
        <dbReference type="ARBA" id="ARBA00022500"/>
    </source>
</evidence>
<feature type="domain" description="Histidine kinase" evidence="17">
    <location>
        <begin position="418"/>
        <end position="626"/>
    </location>
</feature>
<organism evidence="20 22">
    <name type="scientific">Caballeronia insecticola</name>
    <dbReference type="NCBI Taxonomy" id="758793"/>
    <lineage>
        <taxon>Bacteria</taxon>
        <taxon>Pseudomonadati</taxon>
        <taxon>Pseudomonadota</taxon>
        <taxon>Betaproteobacteria</taxon>
        <taxon>Burkholderiales</taxon>
        <taxon>Burkholderiaceae</taxon>
        <taxon>Caballeronia</taxon>
    </lineage>
</organism>
<reference evidence="20 22" key="4">
    <citation type="journal article" date="2018" name="Int. J. Syst. Evol. Microbiol.">
        <title>Burkholderia insecticola sp. nov., a gut symbiotic bacterium of the bean bug Riptortus pedestris.</title>
        <authorList>
            <person name="Takeshita K."/>
            <person name="Tamaki H."/>
            <person name="Ohbayashi T."/>
            <person name="Meng X.-Y."/>
            <person name="Sone T."/>
            <person name="Mitani Y."/>
            <person name="Peeters C."/>
            <person name="Kikuchi Y."/>
            <person name="Vandamme P."/>
        </authorList>
    </citation>
    <scope>NUCLEOTIDE SEQUENCE [LARGE SCALE GENOMIC DNA]</scope>
    <source>
        <strain evidence="20">RPE64</strain>
    </source>
</reference>
<dbReference type="InterPro" id="IPR004358">
    <property type="entry name" value="Sig_transdc_His_kin-like_C"/>
</dbReference>
<dbReference type="KEGG" id="buo:BRPE64_ACDS01270"/>
<dbReference type="SMART" id="SM00260">
    <property type="entry name" value="CheW"/>
    <property type="match status" value="1"/>
</dbReference>
<feature type="compositionally biased region" description="Low complexity" evidence="16">
    <location>
        <begin position="295"/>
        <end position="311"/>
    </location>
</feature>
<keyword evidence="12" id="KW-0902">Two-component regulatory system</keyword>
<dbReference type="InterPro" id="IPR008207">
    <property type="entry name" value="Sig_transdc_His_kin_Hpt_dom"/>
</dbReference>
<dbReference type="SMART" id="SM00073">
    <property type="entry name" value="HPT"/>
    <property type="match status" value="1"/>
</dbReference>
<evidence type="ECO:0000256" key="15">
    <source>
        <dbReference type="SAM" id="Coils"/>
    </source>
</evidence>
<dbReference type="HOGENOM" id="CLU_000650_3_6_4"/>
<dbReference type="SUPFAM" id="SSF55052">
    <property type="entry name" value="CheY-binding domain of CheA"/>
    <property type="match status" value="1"/>
</dbReference>
<dbReference type="Pfam" id="PF01627">
    <property type="entry name" value="Hpt"/>
    <property type="match status" value="1"/>
</dbReference>
<keyword evidence="7 14" id="KW-0597">Phosphoprotein</keyword>
<dbReference type="Pfam" id="PF02895">
    <property type="entry name" value="H-kinase_dim"/>
    <property type="match status" value="1"/>
</dbReference>
<reference evidence="20 22" key="1">
    <citation type="journal article" date="2013" name="Genome Announc.">
        <title>Complete Genome Sequence of Burkholderia sp. Strain RPE64, Bacterial Symbiont of the Bean Bug Riptortus pedestris.</title>
        <authorList>
            <person name="Shibata T.F."/>
            <person name="Maeda T."/>
            <person name="Nikoh N."/>
            <person name="Yamaguchi K."/>
            <person name="Oshima K."/>
            <person name="Hattori M."/>
            <person name="Nishiyama T."/>
            <person name="Hasebe M."/>
            <person name="Fukatsu T."/>
            <person name="Kikuchi Y."/>
            <person name="Shigenobu S."/>
        </authorList>
    </citation>
    <scope>NUCLEOTIDE SEQUENCE [LARGE SCALE GENOMIC DNA]</scope>
</reference>
<dbReference type="SMART" id="SM00387">
    <property type="entry name" value="HATPase_c"/>
    <property type="match status" value="1"/>
</dbReference>
<keyword evidence="6" id="KW-0145">Chemotaxis</keyword>
<dbReference type="InterPro" id="IPR003594">
    <property type="entry name" value="HATPase_dom"/>
</dbReference>
<comment type="catalytic activity">
    <reaction evidence="1">
        <text>ATP + protein L-histidine = ADP + protein N-phospho-L-histidine.</text>
        <dbReference type="EC" id="2.7.13.3"/>
    </reaction>
</comment>
<feature type="compositionally biased region" description="Polar residues" evidence="16">
    <location>
        <begin position="321"/>
        <end position="334"/>
    </location>
</feature>
<sequence>MTLDITQFYQTFFDEADELLAQMEQLLLVLDIANPDPEDLAAIFRAAHSIKGGAATFGFTALTETTHILESLLDRARNNELVLRRDMIDTFLATKDVLSDQLAAYRASAEPDAAAAAAICAKLERLKNESACAPATQVVQTTQAAHIEPPALPGTTADAARANLAPAYEGVNAPPAHVLAQAMDAIEDDGNWDGAFELTDVSTHAGTVADATPGHTGGEAAEVGPHLKITLRGVGEKDLATLIEELGNLGSIVGEKKTDVEYVVWLDSDVSADDIVAVCCFVIDESQITIGRGDAAAPSATQPATQPATSAMQPGLREEPQQSQALETPASAASNEAVKEEVATAAGQPVAAPPRDTQKPASDAEKKARPQAAASAEGSSIRVGVEKVDQLINLVGELVITQAMLAETTSTFDPALHDRLFNGMAQLERNARDLQEAVMSIRMMPMDYVFSRFPRLVRDIAGKLGKEVELVTFGQATELDKSLIERIIDPLTHLVRNSLDHGIETVEARRAAGKSTTGQLVLSAAHHGGNIVIEVSDDGAGLRRDKILAKAQKQGMQVSESMSDEEVWQLIFMPGFSTAEQVTDISGRGVGMDVVKRNIQSMGGHVEIMSRQGAGTTTKIVLPLTLAILDGMSVKVGNEIFILPLNFVMESLQPVAEDIYTVANGERVVRVRGEYLPLVALHAVFDVENARTEPTQGIVTIMQTEGRRFAMLIDELVGQQQVVVKNLETNYRKVHGISAATILGDGSVALIVDVAALNRESRVQHGAHAH</sequence>
<comment type="function">
    <text evidence="13">Involved in the transmission of sensory signals from the chemoreceptors to the flagellar motors. CheA is autophosphorylated; it can transfer its phosphate group to either CheB or CheY.</text>
</comment>
<dbReference type="InterPro" id="IPR036097">
    <property type="entry name" value="HisK_dim/P_sf"/>
</dbReference>
<keyword evidence="9" id="KW-0547">Nucleotide-binding</keyword>
<dbReference type="Gene3D" id="3.30.70.400">
    <property type="entry name" value="CheY-binding domain of CheA"/>
    <property type="match status" value="1"/>
</dbReference>
<dbReference type="SUPFAM" id="SSF47226">
    <property type="entry name" value="Histidine-containing phosphotransfer domain, HPT domain"/>
    <property type="match status" value="1"/>
</dbReference>
<protein>
    <recommendedName>
        <fullName evidence="4">Chemotaxis protein CheA</fullName>
        <ecNumber evidence="3">2.7.13.3</ecNumber>
    </recommendedName>
</protein>
<feature type="domain" description="CheW-like" evidence="18">
    <location>
        <begin position="628"/>
        <end position="763"/>
    </location>
</feature>
<feature type="domain" description="HPt" evidence="19">
    <location>
        <begin position="1"/>
        <end position="105"/>
    </location>
</feature>
<evidence type="ECO:0000313" key="20">
    <source>
        <dbReference type="EMBL" id="BAN21881.1"/>
    </source>
</evidence>
<dbReference type="FunFam" id="2.30.30.40:FF:000048">
    <property type="entry name" value="Chemotaxis protein CheA, putative"/>
    <property type="match status" value="1"/>
</dbReference>
<evidence type="ECO:0000256" key="14">
    <source>
        <dbReference type="PROSITE-ProRule" id="PRU00110"/>
    </source>
</evidence>
<dbReference type="InterPro" id="IPR002545">
    <property type="entry name" value="CheW-lke_dom"/>
</dbReference>
<evidence type="ECO:0000256" key="3">
    <source>
        <dbReference type="ARBA" id="ARBA00012438"/>
    </source>
</evidence>
<keyword evidence="8" id="KW-0808">Transferase</keyword>
<dbReference type="InterPro" id="IPR037006">
    <property type="entry name" value="CheA-like_homodim_sf"/>
</dbReference>
<evidence type="ECO:0000256" key="16">
    <source>
        <dbReference type="SAM" id="MobiDB-lite"/>
    </source>
</evidence>
<dbReference type="AlphaFoldDB" id="R4WSM5"/>
<evidence type="ECO:0000256" key="13">
    <source>
        <dbReference type="ARBA" id="ARBA00035100"/>
    </source>
</evidence>
<name>R4WSM5_9BURK</name>
<dbReference type="InterPro" id="IPR036061">
    <property type="entry name" value="CheW-like_dom_sf"/>
</dbReference>
<dbReference type="CDD" id="cd00731">
    <property type="entry name" value="CheA_reg"/>
    <property type="match status" value="1"/>
</dbReference>
<evidence type="ECO:0000256" key="9">
    <source>
        <dbReference type="ARBA" id="ARBA00022741"/>
    </source>
</evidence>
<evidence type="ECO:0000259" key="17">
    <source>
        <dbReference type="PROSITE" id="PS50109"/>
    </source>
</evidence>
<dbReference type="CDD" id="cd00088">
    <property type="entry name" value="HPT"/>
    <property type="match status" value="1"/>
</dbReference>
<evidence type="ECO:0000256" key="10">
    <source>
        <dbReference type="ARBA" id="ARBA00022777"/>
    </source>
</evidence>
<accession>R4WSM5</accession>
<evidence type="ECO:0000256" key="5">
    <source>
        <dbReference type="ARBA" id="ARBA00022490"/>
    </source>
</evidence>
<dbReference type="InterPro" id="IPR036641">
    <property type="entry name" value="HPT_dom_sf"/>
</dbReference>
<dbReference type="InterPro" id="IPR005467">
    <property type="entry name" value="His_kinase_dom"/>
</dbReference>
<dbReference type="Proteomes" id="UP000013966">
    <property type="component" value="Chromosome 1"/>
</dbReference>
<evidence type="ECO:0000256" key="4">
    <source>
        <dbReference type="ARBA" id="ARBA00021495"/>
    </source>
</evidence>
<keyword evidence="15" id="KW-0175">Coiled coil</keyword>
<dbReference type="InterPro" id="IPR051315">
    <property type="entry name" value="Bact_Chemotaxis_CheA"/>
</dbReference>
<dbReference type="CDD" id="cd16916">
    <property type="entry name" value="HATPase_CheA-like"/>
    <property type="match status" value="1"/>
</dbReference>